<organism evidence="1 2">
    <name type="scientific">Penicillium salamii</name>
    <dbReference type="NCBI Taxonomy" id="1612424"/>
    <lineage>
        <taxon>Eukaryota</taxon>
        <taxon>Fungi</taxon>
        <taxon>Dikarya</taxon>
        <taxon>Ascomycota</taxon>
        <taxon>Pezizomycotina</taxon>
        <taxon>Eurotiomycetes</taxon>
        <taxon>Eurotiomycetidae</taxon>
        <taxon>Eurotiales</taxon>
        <taxon>Aspergillaceae</taxon>
        <taxon>Penicillium</taxon>
    </lineage>
</organism>
<dbReference type="Proteomes" id="UP001152646">
    <property type="component" value="Unassembled WGS sequence"/>
</dbReference>
<protein>
    <submittedName>
        <fullName evidence="1">Uncharacterized protein</fullName>
    </submittedName>
</protein>
<reference evidence="1" key="1">
    <citation type="submission" date="2021-07" db="EMBL/GenBank/DDBJ databases">
        <authorList>
            <person name="Branca A.L. A."/>
        </authorList>
    </citation>
    <scope>NUCLEOTIDE SEQUENCE</scope>
</reference>
<name>A0A9W4JXM1_9EURO</name>
<dbReference type="EMBL" id="CAJVPA010000239">
    <property type="protein sequence ID" value="CAG8420315.1"/>
    <property type="molecule type" value="Genomic_DNA"/>
</dbReference>
<evidence type="ECO:0000313" key="2">
    <source>
        <dbReference type="Proteomes" id="UP001152646"/>
    </source>
</evidence>
<dbReference type="AlphaFoldDB" id="A0A9W4JXM1"/>
<sequence>MAPRTHTAPAAPKPPAVVGAKVKTVGGPKRGRLAKSTRLYYRTAKLASPTLSLETVNRQQWIMDEQISSIPLAMQGRLIASCHVEFLDEHGGAVDNHVNFRLMFVNPQTEGSRYAPAGTLGVTMGFREIGTAARPNRAVLWGESITAAGPHLNSMRSIAVPVAPGTRLRSLLRQVRVQDMLPADYTPVAGGTTIGSRDMMSQWLSHCAGAGILVPPPAVIGGPVGVWNDFNYVWLRPRLAGEPPFPVAPAHVNGPPPPPVPAPVPGNPAPIAIPVGNATYLHPLYPYPAIPVLNY</sequence>
<accession>A0A9W4JXM1</accession>
<dbReference type="OrthoDB" id="4358711at2759"/>
<proteinExistence type="predicted"/>
<comment type="caution">
    <text evidence="1">The sequence shown here is derived from an EMBL/GenBank/DDBJ whole genome shotgun (WGS) entry which is preliminary data.</text>
</comment>
<evidence type="ECO:0000313" key="1">
    <source>
        <dbReference type="EMBL" id="CAG8420315.1"/>
    </source>
</evidence>
<gene>
    <name evidence="1" type="ORF">PSALAMII_LOCUS10140</name>
</gene>